<dbReference type="AlphaFoldDB" id="A0A2P6R1N1"/>
<accession>A0A2P6R1N1</accession>
<evidence type="ECO:0000313" key="2">
    <source>
        <dbReference type="Proteomes" id="UP000238479"/>
    </source>
</evidence>
<dbReference type="GO" id="GO:0016787">
    <property type="term" value="F:hydrolase activity"/>
    <property type="evidence" value="ECO:0007669"/>
    <property type="project" value="UniProtKB-KW"/>
</dbReference>
<dbReference type="EMBL" id="PDCK01000042">
    <property type="protein sequence ID" value="PRQ40342.1"/>
    <property type="molecule type" value="Genomic_DNA"/>
</dbReference>
<evidence type="ECO:0000313" key="1">
    <source>
        <dbReference type="EMBL" id="PRQ40342.1"/>
    </source>
</evidence>
<dbReference type="EC" id="3.1.30.1" evidence="1"/>
<keyword evidence="2" id="KW-1185">Reference proteome</keyword>
<dbReference type="Proteomes" id="UP000238479">
    <property type="component" value="Chromosome 4"/>
</dbReference>
<dbReference type="Gramene" id="PRQ40342">
    <property type="protein sequence ID" value="PRQ40342"/>
    <property type="gene ID" value="RchiOBHm_Chr4g0434981"/>
</dbReference>
<organism evidence="1 2">
    <name type="scientific">Rosa chinensis</name>
    <name type="common">China rose</name>
    <dbReference type="NCBI Taxonomy" id="74649"/>
    <lineage>
        <taxon>Eukaryota</taxon>
        <taxon>Viridiplantae</taxon>
        <taxon>Streptophyta</taxon>
        <taxon>Embryophyta</taxon>
        <taxon>Tracheophyta</taxon>
        <taxon>Spermatophyta</taxon>
        <taxon>Magnoliopsida</taxon>
        <taxon>eudicotyledons</taxon>
        <taxon>Gunneridae</taxon>
        <taxon>Pentapetalae</taxon>
        <taxon>rosids</taxon>
        <taxon>fabids</taxon>
        <taxon>Rosales</taxon>
        <taxon>Rosaceae</taxon>
        <taxon>Rosoideae</taxon>
        <taxon>Rosoideae incertae sedis</taxon>
        <taxon>Rosa</taxon>
    </lineage>
</organism>
<proteinExistence type="predicted"/>
<sequence length="54" mass="6196">MFFGGSSISTFHSFFFNTFLQQTEWADEVKAWETCSLNKTACPDVYVSQFISTL</sequence>
<protein>
    <submittedName>
        <fullName evidence="1">Putative nuclease S(1)</fullName>
        <ecNumber evidence="1">3.1.30.1</ecNumber>
    </submittedName>
</protein>
<gene>
    <name evidence="1" type="ORF">RchiOBHm_Chr4g0434981</name>
</gene>
<name>A0A2P6R1N1_ROSCH</name>
<comment type="caution">
    <text evidence="1">The sequence shown here is derived from an EMBL/GenBank/DDBJ whole genome shotgun (WGS) entry which is preliminary data.</text>
</comment>
<reference evidence="1 2" key="1">
    <citation type="journal article" date="2018" name="Nat. Genet.">
        <title>The Rosa genome provides new insights in the design of modern roses.</title>
        <authorList>
            <person name="Bendahmane M."/>
        </authorList>
    </citation>
    <scope>NUCLEOTIDE SEQUENCE [LARGE SCALE GENOMIC DNA]</scope>
    <source>
        <strain evidence="2">cv. Old Blush</strain>
    </source>
</reference>
<keyword evidence="1" id="KW-0378">Hydrolase</keyword>